<sequence length="129" mass="13915">MRGVIVLLLHCHRKMANRIPLVVSYKNLVKHLHSTSAKNANARVHTQGGDSIVGASAQGAVKATEVLENVGERAKETVDTALDAAKKTTEGVTETTTMVEADNNVVDTVEYRCTEDLRGQLGDGHDSYN</sequence>
<name>B3GJZ6_SOYBN</name>
<protein>
    <submittedName>
        <fullName evidence="1">Chilling-induced protein</fullName>
    </submittedName>
</protein>
<dbReference type="ExpressionAtlas" id="B3GJZ6">
    <property type="expression patterns" value="baseline and differential"/>
</dbReference>
<evidence type="ECO:0000313" key="1">
    <source>
        <dbReference type="EMBL" id="ACD86468.1"/>
    </source>
</evidence>
<dbReference type="GeneID" id="100170740"/>
<proteinExistence type="evidence at transcript level"/>
<dbReference type="RefSeq" id="NP_001238564.2">
    <property type="nucleotide sequence ID" value="NM_001251635.2"/>
</dbReference>
<dbReference type="EMBL" id="EU699765">
    <property type="protein sequence ID" value="ACD86468.1"/>
    <property type="molecule type" value="mRNA"/>
</dbReference>
<reference evidence="1" key="1">
    <citation type="submission" date="2008-05" db="EMBL/GenBank/DDBJ databases">
        <title>SCHI, cloned from soybean, Glycine max (L.) Meer., enhances survival in transgenic Arabidopsis under abiotic stress.</title>
        <authorList>
            <person name="Cheng L."/>
            <person name="Jing X."/>
        </authorList>
    </citation>
    <scope>NUCLEOTIDE SEQUENCE</scope>
</reference>
<gene>
    <name evidence="1" type="primary">SCHI</name>
</gene>
<accession>B3GJZ6</accession>
<reference evidence="1" key="2">
    <citation type="journal article" date="2009" name="Agric. Sci. China">
        <title>Isolation and Expression Profile Analysis of Genes Relevant to Chilling Stress During Seed Imbibition in Soybean [Glycine max (L.) Meer.].</title>
        <authorList>
            <person name="Cheng L.B."/>
            <person name="Li S.Y."/>
            <person name="He G.Y."/>
        </authorList>
    </citation>
    <scope>NUCLEOTIDE SEQUENCE</scope>
</reference>
<dbReference type="KEGG" id="gmx:100170740"/>
<dbReference type="OrthoDB" id="1162579at2759"/>
<organism evidence="1">
    <name type="scientific">Glycine max</name>
    <name type="common">Soybean</name>
    <name type="synonym">Glycine hispida</name>
    <dbReference type="NCBI Taxonomy" id="3847"/>
    <lineage>
        <taxon>Eukaryota</taxon>
        <taxon>Viridiplantae</taxon>
        <taxon>Streptophyta</taxon>
        <taxon>Embryophyta</taxon>
        <taxon>Tracheophyta</taxon>
        <taxon>Spermatophyta</taxon>
        <taxon>Magnoliopsida</taxon>
        <taxon>eudicotyledons</taxon>
        <taxon>Gunneridae</taxon>
        <taxon>Pentapetalae</taxon>
        <taxon>rosids</taxon>
        <taxon>fabids</taxon>
        <taxon>Fabales</taxon>
        <taxon>Fabaceae</taxon>
        <taxon>Papilionoideae</taxon>
        <taxon>50 kb inversion clade</taxon>
        <taxon>NPAAA clade</taxon>
        <taxon>indigoferoid/millettioid clade</taxon>
        <taxon>Phaseoleae</taxon>
        <taxon>Glycine</taxon>
        <taxon>Glycine subgen. Soja</taxon>
    </lineage>
</organism>
<dbReference type="AlphaFoldDB" id="B3GJZ6"/>